<organism evidence="2 3">
    <name type="scientific">Aspergillus sclerotiicarbonarius (strain CBS 121057 / IBT 28362)</name>
    <dbReference type="NCBI Taxonomy" id="1448318"/>
    <lineage>
        <taxon>Eukaryota</taxon>
        <taxon>Fungi</taxon>
        <taxon>Dikarya</taxon>
        <taxon>Ascomycota</taxon>
        <taxon>Pezizomycotina</taxon>
        <taxon>Eurotiomycetes</taxon>
        <taxon>Eurotiomycetidae</taxon>
        <taxon>Eurotiales</taxon>
        <taxon>Aspergillaceae</taxon>
        <taxon>Aspergillus</taxon>
        <taxon>Aspergillus subgen. Circumdati</taxon>
    </lineage>
</organism>
<dbReference type="AlphaFoldDB" id="A0A319EEC8"/>
<keyword evidence="1" id="KW-1133">Transmembrane helix</keyword>
<keyword evidence="3" id="KW-1185">Reference proteome</keyword>
<keyword evidence="1" id="KW-0812">Transmembrane</keyword>
<feature type="transmembrane region" description="Helical" evidence="1">
    <location>
        <begin position="15"/>
        <end position="32"/>
    </location>
</feature>
<gene>
    <name evidence="2" type="ORF">BO78DRAFT_82133</name>
</gene>
<evidence type="ECO:0000313" key="3">
    <source>
        <dbReference type="Proteomes" id="UP000248423"/>
    </source>
</evidence>
<dbReference type="Proteomes" id="UP000248423">
    <property type="component" value="Unassembled WGS sequence"/>
</dbReference>
<dbReference type="VEuPathDB" id="FungiDB:BO78DRAFT_82133"/>
<accession>A0A319EEC8</accession>
<proteinExistence type="predicted"/>
<protein>
    <submittedName>
        <fullName evidence="2">Uncharacterized protein</fullName>
    </submittedName>
</protein>
<evidence type="ECO:0000313" key="2">
    <source>
        <dbReference type="EMBL" id="PYI07931.1"/>
    </source>
</evidence>
<name>A0A319EEC8_ASPSB</name>
<sequence>MGLARGLSVGPPTTTIPVGLIIIMIIIFPFSISRPQEITGIHPDSVGMVVRASWLSYGFPTCGINHIAFPRPGSDTPCRTAPVSVEIMIAEVDASTPYNPTFSGYLCCTVVRHRFRWQSSQTKYPAGVDCDSNVWPRPGCLGLFCNAFHVLLLSVLA</sequence>
<keyword evidence="1" id="KW-0472">Membrane</keyword>
<reference evidence="2 3" key="1">
    <citation type="submission" date="2018-02" db="EMBL/GenBank/DDBJ databases">
        <title>The genomes of Aspergillus section Nigri reveals drivers in fungal speciation.</title>
        <authorList>
            <consortium name="DOE Joint Genome Institute"/>
            <person name="Vesth T.C."/>
            <person name="Nybo J."/>
            <person name="Theobald S."/>
            <person name="Brandl J."/>
            <person name="Frisvad J.C."/>
            <person name="Nielsen K.F."/>
            <person name="Lyhne E.K."/>
            <person name="Kogle M.E."/>
            <person name="Kuo A."/>
            <person name="Riley R."/>
            <person name="Clum A."/>
            <person name="Nolan M."/>
            <person name="Lipzen A."/>
            <person name="Salamov A."/>
            <person name="Henrissat B."/>
            <person name="Wiebenga A."/>
            <person name="De vries R.P."/>
            <person name="Grigoriev I.V."/>
            <person name="Mortensen U.H."/>
            <person name="Andersen M.R."/>
            <person name="Baker S.E."/>
        </authorList>
    </citation>
    <scope>NUCLEOTIDE SEQUENCE [LARGE SCALE GENOMIC DNA]</scope>
    <source>
        <strain evidence="2 3">CBS 121057</strain>
    </source>
</reference>
<evidence type="ECO:0000256" key="1">
    <source>
        <dbReference type="SAM" id="Phobius"/>
    </source>
</evidence>
<dbReference type="EMBL" id="KZ826338">
    <property type="protein sequence ID" value="PYI07931.1"/>
    <property type="molecule type" value="Genomic_DNA"/>
</dbReference>